<evidence type="ECO:0000313" key="2">
    <source>
        <dbReference type="Proteomes" id="UP000620124"/>
    </source>
</evidence>
<dbReference type="AlphaFoldDB" id="A0A8H7CM50"/>
<dbReference type="EMBL" id="JACAZI010000019">
    <property type="protein sequence ID" value="KAF7340393.1"/>
    <property type="molecule type" value="Genomic_DNA"/>
</dbReference>
<keyword evidence="2" id="KW-1185">Reference proteome</keyword>
<name>A0A8H7CM50_9AGAR</name>
<sequence>MVSELYFFQCSKSTVPQKGTVDCRTGESSSLIPTIHKDESVWQSATLPDLDGNLTTSNPTMVESDWWSTGLESTLEEAPTSGIPFSLKNFDTDLAFSFADVYLIEHLGLATFSDINGTSPPPTLHDVENTLSSLVASMFWILGHVLPGSLETTFRARLTTFVGTVDSEFSIPPIIPPVLSVGSATVQVPTPASHLHLSVPAVMSFTYCQMTRHLQLLDLGGPGRLNSFAYIGYPPFTPAGSK</sequence>
<evidence type="ECO:0000313" key="1">
    <source>
        <dbReference type="EMBL" id="KAF7340393.1"/>
    </source>
</evidence>
<accession>A0A8H7CM50</accession>
<reference evidence="1" key="1">
    <citation type="submission" date="2020-05" db="EMBL/GenBank/DDBJ databases">
        <title>Mycena genomes resolve the evolution of fungal bioluminescence.</title>
        <authorList>
            <person name="Tsai I.J."/>
        </authorList>
    </citation>
    <scope>NUCLEOTIDE SEQUENCE</scope>
    <source>
        <strain evidence="1">CCC161011</strain>
    </source>
</reference>
<proteinExistence type="predicted"/>
<gene>
    <name evidence="1" type="ORF">MVEN_01958800</name>
</gene>
<protein>
    <submittedName>
        <fullName evidence="1">Uncharacterized protein</fullName>
    </submittedName>
</protein>
<comment type="caution">
    <text evidence="1">The sequence shown here is derived from an EMBL/GenBank/DDBJ whole genome shotgun (WGS) entry which is preliminary data.</text>
</comment>
<dbReference type="OrthoDB" id="2644397at2759"/>
<organism evidence="1 2">
    <name type="scientific">Mycena venus</name>
    <dbReference type="NCBI Taxonomy" id="2733690"/>
    <lineage>
        <taxon>Eukaryota</taxon>
        <taxon>Fungi</taxon>
        <taxon>Dikarya</taxon>
        <taxon>Basidiomycota</taxon>
        <taxon>Agaricomycotina</taxon>
        <taxon>Agaricomycetes</taxon>
        <taxon>Agaricomycetidae</taxon>
        <taxon>Agaricales</taxon>
        <taxon>Marasmiineae</taxon>
        <taxon>Mycenaceae</taxon>
        <taxon>Mycena</taxon>
    </lineage>
</organism>
<dbReference type="Proteomes" id="UP000620124">
    <property type="component" value="Unassembled WGS sequence"/>
</dbReference>